<evidence type="ECO:0000313" key="1">
    <source>
        <dbReference type="EMBL" id="PKS07032.1"/>
    </source>
</evidence>
<dbReference type="EMBL" id="NLAX01000701">
    <property type="protein sequence ID" value="PKS07032.1"/>
    <property type="molecule type" value="Genomic_DNA"/>
</dbReference>
<protein>
    <submittedName>
        <fullName evidence="1">Uncharacterized protein</fullName>
    </submittedName>
</protein>
<evidence type="ECO:0000313" key="2">
    <source>
        <dbReference type="Proteomes" id="UP000233524"/>
    </source>
</evidence>
<keyword evidence="2" id="KW-1185">Reference proteome</keyword>
<dbReference type="VEuPathDB" id="FungiDB:jhhlp_005629"/>
<organism evidence="1 2">
    <name type="scientific">Lomentospora prolificans</name>
    <dbReference type="NCBI Taxonomy" id="41688"/>
    <lineage>
        <taxon>Eukaryota</taxon>
        <taxon>Fungi</taxon>
        <taxon>Dikarya</taxon>
        <taxon>Ascomycota</taxon>
        <taxon>Pezizomycotina</taxon>
        <taxon>Sordariomycetes</taxon>
        <taxon>Hypocreomycetidae</taxon>
        <taxon>Microascales</taxon>
        <taxon>Microascaceae</taxon>
        <taxon>Lomentospora</taxon>
    </lineage>
</organism>
<sequence length="139" mass="16362">MLRTLVRRSASAATERPPLTIYTNPYQTKKVWPPDYQQLSWQEQLRFEKKYKRRVILASRRPKWDKGVKLAQLATTVGVLSWLFFYAELEFHGKKYVPNEEIRKSVGTIWGIFDESNRYGDASSANLPEMANKRPDRPR</sequence>
<name>A0A2N3N3P6_9PEZI</name>
<proteinExistence type="predicted"/>
<dbReference type="AlphaFoldDB" id="A0A2N3N3P6"/>
<dbReference type="InParanoid" id="A0A2N3N3P6"/>
<dbReference type="OrthoDB" id="5278907at2759"/>
<dbReference type="Proteomes" id="UP000233524">
    <property type="component" value="Unassembled WGS sequence"/>
</dbReference>
<dbReference type="STRING" id="41688.A0A2N3N3P6"/>
<gene>
    <name evidence="1" type="ORF">jhhlp_005629</name>
</gene>
<accession>A0A2N3N3P6</accession>
<comment type="caution">
    <text evidence="1">The sequence shown here is derived from an EMBL/GenBank/DDBJ whole genome shotgun (WGS) entry which is preliminary data.</text>
</comment>
<reference evidence="1 2" key="1">
    <citation type="journal article" date="2017" name="G3 (Bethesda)">
        <title>First Draft Genome Sequence of the Pathogenic Fungus Lomentospora prolificans (Formerly Scedosporium prolificans).</title>
        <authorList>
            <person name="Luo R."/>
            <person name="Zimin A."/>
            <person name="Workman R."/>
            <person name="Fan Y."/>
            <person name="Pertea G."/>
            <person name="Grossman N."/>
            <person name="Wear M.P."/>
            <person name="Jia B."/>
            <person name="Miller H."/>
            <person name="Casadevall A."/>
            <person name="Timp W."/>
            <person name="Zhang S.X."/>
            <person name="Salzberg S.L."/>
        </authorList>
    </citation>
    <scope>NUCLEOTIDE SEQUENCE [LARGE SCALE GENOMIC DNA]</scope>
    <source>
        <strain evidence="1 2">JHH-5317</strain>
    </source>
</reference>